<organism evidence="1 2">
    <name type="scientific">Desulfofarcimen acetoxidans (strain ATCC 49208 / DSM 771 / KCTC 5769 / VKM B-1644 / 5575)</name>
    <name type="common">Desulfotomaculum acetoxidans</name>
    <dbReference type="NCBI Taxonomy" id="485916"/>
    <lineage>
        <taxon>Bacteria</taxon>
        <taxon>Bacillati</taxon>
        <taxon>Bacillota</taxon>
        <taxon>Clostridia</taxon>
        <taxon>Eubacteriales</taxon>
        <taxon>Peptococcaceae</taxon>
        <taxon>Desulfofarcimen</taxon>
    </lineage>
</organism>
<dbReference type="EMBL" id="CP001720">
    <property type="protein sequence ID" value="ACV62994.1"/>
    <property type="molecule type" value="Genomic_DNA"/>
</dbReference>
<accession>C8VZL6</accession>
<sequence length="164" mass="19300">MANNYRDWVGLIDINIDFFSAFIKSWIAFNSWYRSVYAERTDRVIIDKLKNEDNDFKHYILSLISGTSSESENFRVNIGNLHTALENSAINTQERSRRRERITFTSIATNNPKNSVPWTNHYQNKFKITRTNSMLPAIISREYRDNFTPYSTIPLTAYQFPNIL</sequence>
<dbReference type="AlphaFoldDB" id="C8VZL6"/>
<dbReference type="OrthoDB" id="7058208at2"/>
<proteinExistence type="predicted"/>
<keyword evidence="2" id="KW-1185">Reference proteome</keyword>
<protein>
    <submittedName>
        <fullName evidence="1">Uncharacterized protein</fullName>
    </submittedName>
</protein>
<name>C8VZL6_DESAS</name>
<dbReference type="HOGENOM" id="CLU_1616336_0_0_9"/>
<evidence type="ECO:0000313" key="2">
    <source>
        <dbReference type="Proteomes" id="UP000002217"/>
    </source>
</evidence>
<gene>
    <name evidence="1" type="ordered locus">Dtox_2172</name>
</gene>
<dbReference type="KEGG" id="dae:Dtox_2172"/>
<dbReference type="STRING" id="485916.Dtox_2172"/>
<reference evidence="1 2" key="1">
    <citation type="journal article" date="2009" name="Stand. Genomic Sci.">
        <title>Complete genome sequence of Desulfotomaculum acetoxidans type strain (5575).</title>
        <authorList>
            <person name="Spring S."/>
            <person name="Lapidus A."/>
            <person name="Schroder M."/>
            <person name="Gleim D."/>
            <person name="Sims D."/>
            <person name="Meincke L."/>
            <person name="Glavina Del Rio T."/>
            <person name="Tice H."/>
            <person name="Copeland A."/>
            <person name="Cheng J.F."/>
            <person name="Lucas S."/>
            <person name="Chen F."/>
            <person name="Nolan M."/>
            <person name="Bruce D."/>
            <person name="Goodwin L."/>
            <person name="Pitluck S."/>
            <person name="Ivanova N."/>
            <person name="Mavromatis K."/>
            <person name="Mikhailova N."/>
            <person name="Pati A."/>
            <person name="Chen A."/>
            <person name="Palaniappan K."/>
            <person name="Land M."/>
            <person name="Hauser L."/>
            <person name="Chang Y.J."/>
            <person name="Jeffries C.D."/>
            <person name="Chain P."/>
            <person name="Saunders E."/>
            <person name="Brettin T."/>
            <person name="Detter J.C."/>
            <person name="Goker M."/>
            <person name="Bristow J."/>
            <person name="Eisen J.A."/>
            <person name="Markowitz V."/>
            <person name="Hugenholtz P."/>
            <person name="Kyrpides N.C."/>
            <person name="Klenk H.P."/>
            <person name="Han C."/>
        </authorList>
    </citation>
    <scope>NUCLEOTIDE SEQUENCE [LARGE SCALE GENOMIC DNA]</scope>
    <source>
        <strain evidence="2">ATCC 49208 / DSM 771 / VKM B-1644</strain>
    </source>
</reference>
<dbReference type="Proteomes" id="UP000002217">
    <property type="component" value="Chromosome"/>
</dbReference>
<dbReference type="RefSeq" id="WP_015757698.1">
    <property type="nucleotide sequence ID" value="NC_013216.1"/>
</dbReference>
<evidence type="ECO:0000313" key="1">
    <source>
        <dbReference type="EMBL" id="ACV62994.1"/>
    </source>
</evidence>